<dbReference type="Proteomes" id="UP000694420">
    <property type="component" value="Unplaced"/>
</dbReference>
<evidence type="ECO:0000259" key="3">
    <source>
        <dbReference type="PROSITE" id="PS50041"/>
    </source>
</evidence>
<dbReference type="InterPro" id="IPR016187">
    <property type="entry name" value="CTDL_fold"/>
</dbReference>
<accession>A0A8C6ZBA5</accession>
<dbReference type="SUPFAM" id="SSF56436">
    <property type="entry name" value="C-type lectin-like"/>
    <property type="match status" value="1"/>
</dbReference>
<dbReference type="Pfam" id="PF00059">
    <property type="entry name" value="Lectin_C"/>
    <property type="match status" value="1"/>
</dbReference>
<dbReference type="InterPro" id="IPR016186">
    <property type="entry name" value="C-type_lectin-like/link_sf"/>
</dbReference>
<keyword evidence="1" id="KW-0430">Lectin</keyword>
<dbReference type="InterPro" id="IPR051379">
    <property type="entry name" value="C-type_Lectin_Receptor_IMM"/>
</dbReference>
<dbReference type="PANTHER" id="PTHR46746:SF9">
    <property type="entry name" value="CD209 ANTIGEN-LIKE PROTEIN C-LIKE"/>
    <property type="match status" value="1"/>
</dbReference>
<evidence type="ECO:0000313" key="4">
    <source>
        <dbReference type="Ensembl" id="ENSNPEP00000011325.1"/>
    </source>
</evidence>
<protein>
    <recommendedName>
        <fullName evidence="3">C-type lectin domain-containing protein</fullName>
    </recommendedName>
</protein>
<organism evidence="4 5">
    <name type="scientific">Nothoprocta perdicaria</name>
    <name type="common">Chilean tinamou</name>
    <name type="synonym">Crypturus perdicarius</name>
    <dbReference type="NCBI Taxonomy" id="30464"/>
    <lineage>
        <taxon>Eukaryota</taxon>
        <taxon>Metazoa</taxon>
        <taxon>Chordata</taxon>
        <taxon>Craniata</taxon>
        <taxon>Vertebrata</taxon>
        <taxon>Euteleostomi</taxon>
        <taxon>Archelosauria</taxon>
        <taxon>Archosauria</taxon>
        <taxon>Dinosauria</taxon>
        <taxon>Saurischia</taxon>
        <taxon>Theropoda</taxon>
        <taxon>Coelurosauria</taxon>
        <taxon>Aves</taxon>
        <taxon>Palaeognathae</taxon>
        <taxon>Tinamiformes</taxon>
        <taxon>Tinamidae</taxon>
        <taxon>Nothoprocta</taxon>
    </lineage>
</organism>
<sequence length="98" mass="10861">YPHPKPYCAPRPCCPPILPHHAGKVYYFSRIKKTWNKSESFCTTVNAHLVTVSSAAEQVRAGACGDVGNESYWIGLTDAFTEGTWRWVDGTDRTTGAQ</sequence>
<proteinExistence type="predicted"/>
<dbReference type="InterPro" id="IPR001304">
    <property type="entry name" value="C-type_lectin-like"/>
</dbReference>
<dbReference type="PANTHER" id="PTHR46746">
    <property type="entry name" value="KILLER CELL LECTIN-LIKE RECEPTOR SUBFAMILY F MEMBER 2"/>
    <property type="match status" value="1"/>
</dbReference>
<dbReference type="GO" id="GO:0030246">
    <property type="term" value="F:carbohydrate binding"/>
    <property type="evidence" value="ECO:0007669"/>
    <property type="project" value="UniProtKB-KW"/>
</dbReference>
<keyword evidence="2" id="KW-1015">Disulfide bond</keyword>
<feature type="domain" description="C-type lectin" evidence="3">
    <location>
        <begin position="21"/>
        <end position="91"/>
    </location>
</feature>
<reference evidence="4" key="1">
    <citation type="submission" date="2025-08" db="UniProtKB">
        <authorList>
            <consortium name="Ensembl"/>
        </authorList>
    </citation>
    <scope>IDENTIFICATION</scope>
</reference>
<dbReference type="AlphaFoldDB" id="A0A8C6ZBA5"/>
<evidence type="ECO:0000313" key="5">
    <source>
        <dbReference type="Proteomes" id="UP000694420"/>
    </source>
</evidence>
<keyword evidence="5" id="KW-1185">Reference proteome</keyword>
<dbReference type="Ensembl" id="ENSNPET00000011612.1">
    <property type="protein sequence ID" value="ENSNPEP00000011325.1"/>
    <property type="gene ID" value="ENSNPEG00000008497.1"/>
</dbReference>
<dbReference type="PROSITE" id="PS50041">
    <property type="entry name" value="C_TYPE_LECTIN_2"/>
    <property type="match status" value="1"/>
</dbReference>
<name>A0A8C6ZBA5_NOTPE</name>
<evidence type="ECO:0000256" key="1">
    <source>
        <dbReference type="ARBA" id="ARBA00022734"/>
    </source>
</evidence>
<reference evidence="4" key="2">
    <citation type="submission" date="2025-09" db="UniProtKB">
        <authorList>
            <consortium name="Ensembl"/>
        </authorList>
    </citation>
    <scope>IDENTIFICATION</scope>
</reference>
<evidence type="ECO:0000256" key="2">
    <source>
        <dbReference type="ARBA" id="ARBA00023157"/>
    </source>
</evidence>
<dbReference type="Gene3D" id="3.10.100.10">
    <property type="entry name" value="Mannose-Binding Protein A, subunit A"/>
    <property type="match status" value="1"/>
</dbReference>